<dbReference type="Proteomes" id="UP000460272">
    <property type="component" value="Unassembled WGS sequence"/>
</dbReference>
<dbReference type="OrthoDB" id="3629090at2"/>
<evidence type="ECO:0000313" key="1">
    <source>
        <dbReference type="EMBL" id="TVZ06525.1"/>
    </source>
</evidence>
<name>A0A6P2C7Q0_9ACTN</name>
<accession>A0A6P2C7Q0</accession>
<proteinExistence type="predicted"/>
<dbReference type="EMBL" id="RPFW01000001">
    <property type="protein sequence ID" value="TVZ06525.1"/>
    <property type="molecule type" value="Genomic_DNA"/>
</dbReference>
<protein>
    <recommendedName>
        <fullName evidence="3">Zf-HC2 domain-containing protein</fullName>
    </recommendedName>
</protein>
<sequence>MNDWPTLDDFLRTDPQDVGCDRAMEMLHVYVELVAAGAPAEQRYPGIAAHLRACGPCGEDFEGLLAAVRGETD</sequence>
<evidence type="ECO:0008006" key="3">
    <source>
        <dbReference type="Google" id="ProtNLM"/>
    </source>
</evidence>
<comment type="caution">
    <text evidence="1">The sequence shown here is derived from an EMBL/GenBank/DDBJ whole genome shotgun (WGS) entry which is preliminary data.</text>
</comment>
<dbReference type="RefSeq" id="WP_145851278.1">
    <property type="nucleotide sequence ID" value="NZ_RPFW01000001.1"/>
</dbReference>
<organism evidence="1 2">
    <name type="scientific">Trebonia kvetii</name>
    <dbReference type="NCBI Taxonomy" id="2480626"/>
    <lineage>
        <taxon>Bacteria</taxon>
        <taxon>Bacillati</taxon>
        <taxon>Actinomycetota</taxon>
        <taxon>Actinomycetes</taxon>
        <taxon>Streptosporangiales</taxon>
        <taxon>Treboniaceae</taxon>
        <taxon>Trebonia</taxon>
    </lineage>
</organism>
<evidence type="ECO:0000313" key="2">
    <source>
        <dbReference type="Proteomes" id="UP000460272"/>
    </source>
</evidence>
<gene>
    <name evidence="1" type="ORF">EAS64_03705</name>
</gene>
<reference evidence="1 2" key="1">
    <citation type="submission" date="2018-11" db="EMBL/GenBank/DDBJ databases">
        <title>Trebonia kvetii gen.nov., sp.nov., a novel acidophilic actinobacterium, and proposal of the new actinobacterial family Treboniaceae fam. nov.</title>
        <authorList>
            <person name="Rapoport D."/>
            <person name="Sagova-Mareckova M."/>
            <person name="Sedlacek I."/>
            <person name="Provaznik J."/>
            <person name="Kralova S."/>
            <person name="Pavlinic D."/>
            <person name="Benes V."/>
            <person name="Kopecky J."/>
        </authorList>
    </citation>
    <scope>NUCLEOTIDE SEQUENCE [LARGE SCALE GENOMIC DNA]</scope>
    <source>
        <strain evidence="1 2">15Tr583</strain>
    </source>
</reference>
<keyword evidence="2" id="KW-1185">Reference proteome</keyword>
<dbReference type="AlphaFoldDB" id="A0A6P2C7Q0"/>